<reference evidence="1 2" key="1">
    <citation type="journal article" date="2020" name="Cell">
        <title>Large-Scale Comparative Analyses of Tick Genomes Elucidate Their Genetic Diversity and Vector Capacities.</title>
        <authorList>
            <consortium name="Tick Genome and Microbiome Consortium (TIGMIC)"/>
            <person name="Jia N."/>
            <person name="Wang J."/>
            <person name="Shi W."/>
            <person name="Du L."/>
            <person name="Sun Y."/>
            <person name="Zhan W."/>
            <person name="Jiang J.F."/>
            <person name="Wang Q."/>
            <person name="Zhang B."/>
            <person name="Ji P."/>
            <person name="Bell-Sakyi L."/>
            <person name="Cui X.M."/>
            <person name="Yuan T.T."/>
            <person name="Jiang B.G."/>
            <person name="Yang W.F."/>
            <person name="Lam T.T."/>
            <person name="Chang Q.C."/>
            <person name="Ding S.J."/>
            <person name="Wang X.J."/>
            <person name="Zhu J.G."/>
            <person name="Ruan X.D."/>
            <person name="Zhao L."/>
            <person name="Wei J.T."/>
            <person name="Ye R.Z."/>
            <person name="Que T.C."/>
            <person name="Du C.H."/>
            <person name="Zhou Y.H."/>
            <person name="Cheng J.X."/>
            <person name="Dai P.F."/>
            <person name="Guo W.B."/>
            <person name="Han X.H."/>
            <person name="Huang E.J."/>
            <person name="Li L.F."/>
            <person name="Wei W."/>
            <person name="Gao Y.C."/>
            <person name="Liu J.Z."/>
            <person name="Shao H.Z."/>
            <person name="Wang X."/>
            <person name="Wang C.C."/>
            <person name="Yang T.C."/>
            <person name="Huo Q.B."/>
            <person name="Li W."/>
            <person name="Chen H.Y."/>
            <person name="Chen S.E."/>
            <person name="Zhou L.G."/>
            <person name="Ni X.B."/>
            <person name="Tian J.H."/>
            <person name="Sheng Y."/>
            <person name="Liu T."/>
            <person name="Pan Y.S."/>
            <person name="Xia L.Y."/>
            <person name="Li J."/>
            <person name="Zhao F."/>
            <person name="Cao W.C."/>
        </authorList>
    </citation>
    <scope>NUCLEOTIDE SEQUENCE [LARGE SCALE GENOMIC DNA]</scope>
    <source>
        <strain evidence="1">HaeL-2018</strain>
    </source>
</reference>
<organism evidence="1 2">
    <name type="scientific">Haemaphysalis longicornis</name>
    <name type="common">Bush tick</name>
    <dbReference type="NCBI Taxonomy" id="44386"/>
    <lineage>
        <taxon>Eukaryota</taxon>
        <taxon>Metazoa</taxon>
        <taxon>Ecdysozoa</taxon>
        <taxon>Arthropoda</taxon>
        <taxon>Chelicerata</taxon>
        <taxon>Arachnida</taxon>
        <taxon>Acari</taxon>
        <taxon>Parasitiformes</taxon>
        <taxon>Ixodida</taxon>
        <taxon>Ixodoidea</taxon>
        <taxon>Ixodidae</taxon>
        <taxon>Haemaphysalinae</taxon>
        <taxon>Haemaphysalis</taxon>
    </lineage>
</organism>
<evidence type="ECO:0000313" key="1">
    <source>
        <dbReference type="EMBL" id="KAH9378689.1"/>
    </source>
</evidence>
<dbReference type="Proteomes" id="UP000821853">
    <property type="component" value="Unassembled WGS sequence"/>
</dbReference>
<comment type="caution">
    <text evidence="1">The sequence shown here is derived from an EMBL/GenBank/DDBJ whole genome shotgun (WGS) entry which is preliminary data.</text>
</comment>
<name>A0A9J6GUX4_HAELO</name>
<dbReference type="VEuPathDB" id="VectorBase:HLOH_043888"/>
<sequence>MKTILLSLPLRRAPNRHRGGANRNFVRWFNAEDQRYAREVRQLCRGGVMGPRIFYIADRFLTLPPWRFLAADGLHTSFEGVEVLAPHFKECLRYHRPR</sequence>
<keyword evidence="2" id="KW-1185">Reference proteome</keyword>
<accession>A0A9J6GUX4</accession>
<dbReference type="EMBL" id="JABSTR010000009">
    <property type="protein sequence ID" value="KAH9378689.1"/>
    <property type="molecule type" value="Genomic_DNA"/>
</dbReference>
<evidence type="ECO:0000313" key="2">
    <source>
        <dbReference type="Proteomes" id="UP000821853"/>
    </source>
</evidence>
<dbReference type="OrthoDB" id="10536050at2759"/>
<gene>
    <name evidence="1" type="ORF">HPB48_004204</name>
</gene>
<dbReference type="AlphaFoldDB" id="A0A9J6GUX4"/>
<protein>
    <submittedName>
        <fullName evidence="1">Uncharacterized protein</fullName>
    </submittedName>
</protein>
<proteinExistence type="predicted"/>